<proteinExistence type="predicted"/>
<dbReference type="SMART" id="SM00331">
    <property type="entry name" value="PP2C_SIG"/>
    <property type="match status" value="1"/>
</dbReference>
<dbReference type="Pfam" id="PF07228">
    <property type="entry name" value="SpoIIE"/>
    <property type="match status" value="1"/>
</dbReference>
<dbReference type="SUPFAM" id="SSF55785">
    <property type="entry name" value="PYP-like sensor domain (PAS domain)"/>
    <property type="match status" value="1"/>
</dbReference>
<feature type="region of interest" description="Disordered" evidence="2">
    <location>
        <begin position="1"/>
        <end position="32"/>
    </location>
</feature>
<dbReference type="PANTHER" id="PTHR43156:SF2">
    <property type="entry name" value="STAGE II SPORULATION PROTEIN E"/>
    <property type="match status" value="1"/>
</dbReference>
<dbReference type="EMBL" id="JACEQY010000018">
    <property type="protein sequence ID" value="MBA4863244.1"/>
    <property type="molecule type" value="Genomic_DNA"/>
</dbReference>
<keyword evidence="5" id="KW-1185">Reference proteome</keyword>
<accession>A0A7W2D271</accession>
<dbReference type="Gene3D" id="3.30.450.20">
    <property type="entry name" value="PAS domain"/>
    <property type="match status" value="1"/>
</dbReference>
<feature type="region of interest" description="Disordered" evidence="2">
    <location>
        <begin position="178"/>
        <end position="222"/>
    </location>
</feature>
<reference evidence="4 5" key="1">
    <citation type="submission" date="2020-07" db="EMBL/GenBank/DDBJ databases">
        <title>Streptomyces isolated from Indian soil.</title>
        <authorList>
            <person name="Mandal S."/>
            <person name="Maiti P.K."/>
        </authorList>
    </citation>
    <scope>NUCLEOTIDE SEQUENCE [LARGE SCALE GENOMIC DNA]</scope>
    <source>
        <strain evidence="4 5">PSKA54</strain>
    </source>
</reference>
<dbReference type="SMART" id="SM00091">
    <property type="entry name" value="PAS"/>
    <property type="match status" value="1"/>
</dbReference>
<evidence type="ECO:0000313" key="5">
    <source>
        <dbReference type="Proteomes" id="UP000586976"/>
    </source>
</evidence>
<dbReference type="AlphaFoldDB" id="A0A7W2D271"/>
<feature type="domain" description="PAS" evidence="3">
    <location>
        <begin position="219"/>
        <end position="263"/>
    </location>
</feature>
<dbReference type="PANTHER" id="PTHR43156">
    <property type="entry name" value="STAGE II SPORULATION PROTEIN E-RELATED"/>
    <property type="match status" value="1"/>
</dbReference>
<comment type="caution">
    <text evidence="4">The sequence shown here is derived from an EMBL/GenBank/DDBJ whole genome shotgun (WGS) entry which is preliminary data.</text>
</comment>
<dbReference type="InterPro" id="IPR013656">
    <property type="entry name" value="PAS_4"/>
</dbReference>
<evidence type="ECO:0000259" key="3">
    <source>
        <dbReference type="PROSITE" id="PS50112"/>
    </source>
</evidence>
<dbReference type="InterPro" id="IPR003018">
    <property type="entry name" value="GAF"/>
</dbReference>
<dbReference type="CDD" id="cd00130">
    <property type="entry name" value="PAS"/>
    <property type="match status" value="1"/>
</dbReference>
<dbReference type="PROSITE" id="PS50112">
    <property type="entry name" value="PAS"/>
    <property type="match status" value="1"/>
</dbReference>
<dbReference type="InterPro" id="IPR035965">
    <property type="entry name" value="PAS-like_dom_sf"/>
</dbReference>
<feature type="compositionally biased region" description="Basic and acidic residues" evidence="2">
    <location>
        <begin position="194"/>
        <end position="206"/>
    </location>
</feature>
<name>A0A7W2D271_9ACTN</name>
<sequence length="750" mass="78967">MGDGKRSPVGLGEAPVLAGDNGDSGDDGHSGDYREQLAEELERALEGLGAHAGGVFLLHPAEHLLKLTVLVGIPREIAAPWELVNPATAMPTADPVRTGDLVWVNGHEAWMRQYPRIAVATPYDYTLAAVPVIGTHGTLGSVFALWRGTLPSRIPPKLETGMWQLAADLARTLESRERTRAVQSVDPAGAVERTAGDRPGHHERGPLVHPAGPSPPPGTAEAAEHMVARLPEGVCALDIDGRVTSVTPSAARLLGAPAEHLIGARPWEVAPWLRDALYDPYRAAVVSGRPTSESGLRPPDQWLNFAVYPGASGLTVRISEAPGNGADAVPGAEPIPAARDNEPPLTHAGVLYHVLHLASALTEAIGVEDVVNTVADDILPAYGSRALAILTAESGRVRLMGHRGYSPEVVARYDDSLWRSSEPGARSVALGHPMFFESMAELDQAFPARAGVHDGMGAWAFLPLIASGRTIGTCILAYAGPHRFTAGERAVLTSLGGLIAQALDRARLYDKKLEIAHALQERLLPHTLPVVSGLEAATRYLPGTEGMDIGGDFYDLVRVRRDAVIAVIGDVQGHNVTAAALMGQIRTAVHAYATADARPSGILAGTNRLLADLDAGLFASCACLSLDLGKRVACAASAGHPRILVRTPDGAVRTLDASTGLLLGIEAEAHYSQTVFPMPDGTTFALYTDGLVESPGTDIDEGVAGLAIRLEQAGALSLEALADILVSHARTARQRADDIALLLLRSGRPP</sequence>
<dbReference type="SUPFAM" id="SSF55781">
    <property type="entry name" value="GAF domain-like"/>
    <property type="match status" value="2"/>
</dbReference>
<dbReference type="SMART" id="SM00065">
    <property type="entry name" value="GAF"/>
    <property type="match status" value="1"/>
</dbReference>
<dbReference type="Pfam" id="PF08448">
    <property type="entry name" value="PAS_4"/>
    <property type="match status" value="1"/>
</dbReference>
<dbReference type="GO" id="GO:0016791">
    <property type="term" value="F:phosphatase activity"/>
    <property type="evidence" value="ECO:0007669"/>
    <property type="project" value="TreeGrafter"/>
</dbReference>
<dbReference type="InterPro" id="IPR029016">
    <property type="entry name" value="GAF-like_dom_sf"/>
</dbReference>
<dbReference type="Pfam" id="PF13185">
    <property type="entry name" value="GAF_2"/>
    <property type="match status" value="1"/>
</dbReference>
<organism evidence="4 5">
    <name type="scientific">Streptomyces himalayensis subsp. aureolus</name>
    <dbReference type="NCBI Taxonomy" id="2758039"/>
    <lineage>
        <taxon>Bacteria</taxon>
        <taxon>Bacillati</taxon>
        <taxon>Actinomycetota</taxon>
        <taxon>Actinomycetes</taxon>
        <taxon>Kitasatosporales</taxon>
        <taxon>Streptomycetaceae</taxon>
        <taxon>Streptomyces</taxon>
        <taxon>Streptomyces himalayensis</taxon>
    </lineage>
</organism>
<dbReference type="Gene3D" id="3.60.40.10">
    <property type="entry name" value="PPM-type phosphatase domain"/>
    <property type="match status" value="1"/>
</dbReference>
<dbReference type="Proteomes" id="UP000586976">
    <property type="component" value="Unassembled WGS sequence"/>
</dbReference>
<dbReference type="Gene3D" id="3.30.450.40">
    <property type="match status" value="1"/>
</dbReference>
<dbReference type="InterPro" id="IPR036457">
    <property type="entry name" value="PPM-type-like_dom_sf"/>
</dbReference>
<gene>
    <name evidence="4" type="ORF">H1V43_18015</name>
</gene>
<evidence type="ECO:0000313" key="4">
    <source>
        <dbReference type="EMBL" id="MBA4863244.1"/>
    </source>
</evidence>
<dbReference type="InterPro" id="IPR001932">
    <property type="entry name" value="PPM-type_phosphatase-like_dom"/>
</dbReference>
<protein>
    <submittedName>
        <fullName evidence="4">SpoIIE family protein phosphatase</fullName>
    </submittedName>
</protein>
<dbReference type="RefSeq" id="WP_181864973.1">
    <property type="nucleotide sequence ID" value="NZ_JACEQY010000018.1"/>
</dbReference>
<evidence type="ECO:0000256" key="1">
    <source>
        <dbReference type="ARBA" id="ARBA00022801"/>
    </source>
</evidence>
<keyword evidence="1" id="KW-0378">Hydrolase</keyword>
<dbReference type="InterPro" id="IPR000014">
    <property type="entry name" value="PAS"/>
</dbReference>
<evidence type="ECO:0000256" key="2">
    <source>
        <dbReference type="SAM" id="MobiDB-lite"/>
    </source>
</evidence>
<dbReference type="InterPro" id="IPR052016">
    <property type="entry name" value="Bact_Sigma-Reg"/>
</dbReference>
<dbReference type="SUPFAM" id="SSF81606">
    <property type="entry name" value="PP2C-like"/>
    <property type="match status" value="1"/>
</dbReference>